<dbReference type="Proteomes" id="UP000000268">
    <property type="component" value="Chromosome"/>
</dbReference>
<evidence type="ECO:0000313" key="2">
    <source>
        <dbReference type="EMBL" id="ABW25580.1"/>
    </source>
</evidence>
<protein>
    <submittedName>
        <fullName evidence="2">Uncharacterized protein</fullName>
    </submittedName>
</protein>
<name>B0CC38_ACAM1</name>
<dbReference type="HOGENOM" id="CLU_119035_1_0_3"/>
<dbReference type="RefSeq" id="WP_012161183.1">
    <property type="nucleotide sequence ID" value="NC_009925.1"/>
</dbReference>
<gene>
    <name evidence="2" type="ordered locus">AM1_0528</name>
</gene>
<organism evidence="2 3">
    <name type="scientific">Acaryochloris marina (strain MBIC 11017)</name>
    <dbReference type="NCBI Taxonomy" id="329726"/>
    <lineage>
        <taxon>Bacteria</taxon>
        <taxon>Bacillati</taxon>
        <taxon>Cyanobacteriota</taxon>
        <taxon>Cyanophyceae</taxon>
        <taxon>Acaryochloridales</taxon>
        <taxon>Acaryochloridaceae</taxon>
        <taxon>Acaryochloris</taxon>
    </lineage>
</organism>
<dbReference type="eggNOG" id="ENOG50335QA">
    <property type="taxonomic scope" value="Bacteria"/>
</dbReference>
<evidence type="ECO:0000256" key="1">
    <source>
        <dbReference type="SAM" id="MobiDB-lite"/>
    </source>
</evidence>
<keyword evidence="3" id="KW-1185">Reference proteome</keyword>
<feature type="region of interest" description="Disordered" evidence="1">
    <location>
        <begin position="132"/>
        <end position="160"/>
    </location>
</feature>
<proteinExistence type="predicted"/>
<reference evidence="2 3" key="1">
    <citation type="journal article" date="2008" name="Proc. Natl. Acad. Sci. U.S.A.">
        <title>Niche adaptation and genome expansion in the chlorophyll d-producing cyanobacterium Acaryochloris marina.</title>
        <authorList>
            <person name="Swingley W.D."/>
            <person name="Chen M."/>
            <person name="Cheung P.C."/>
            <person name="Conrad A.L."/>
            <person name="Dejesa L.C."/>
            <person name="Hao J."/>
            <person name="Honchak B.M."/>
            <person name="Karbach L.E."/>
            <person name="Kurdoglu A."/>
            <person name="Lahiri S."/>
            <person name="Mastrian S.D."/>
            <person name="Miyashita H."/>
            <person name="Page L."/>
            <person name="Ramakrishna P."/>
            <person name="Satoh S."/>
            <person name="Sattley W.M."/>
            <person name="Shimada Y."/>
            <person name="Taylor H.L."/>
            <person name="Tomo T."/>
            <person name="Tsuchiya T."/>
            <person name="Wang Z.T."/>
            <person name="Raymond J."/>
            <person name="Mimuro M."/>
            <person name="Blankenship R.E."/>
            <person name="Touchman J.W."/>
        </authorList>
    </citation>
    <scope>NUCLEOTIDE SEQUENCE [LARGE SCALE GENOMIC DNA]</scope>
    <source>
        <strain evidence="3">MBIC 11017</strain>
    </source>
</reference>
<dbReference type="OrthoDB" id="461096at2"/>
<feature type="compositionally biased region" description="Low complexity" evidence="1">
    <location>
        <begin position="139"/>
        <end position="154"/>
    </location>
</feature>
<accession>B0CC38</accession>
<dbReference type="AlphaFoldDB" id="B0CC38"/>
<dbReference type="EMBL" id="CP000828">
    <property type="protein sequence ID" value="ABW25580.1"/>
    <property type="molecule type" value="Genomic_DNA"/>
</dbReference>
<sequence>MLKEGQLLSLSESYPAGLILQKPYYAEYIGPGSAVGGMFDLQCVTIHPLGKAELSTPETLDERQNAFQRRMEDIEQMQLICEKDLPIERAVAVLEMLTQHFYQDEIQMIPNEVLAKLVGVLPSTMATAWKQLSTGGRKPSAPSQSSAPEPSFASHEVAFA</sequence>
<evidence type="ECO:0000313" key="3">
    <source>
        <dbReference type="Proteomes" id="UP000000268"/>
    </source>
</evidence>
<dbReference type="KEGG" id="amr:AM1_0528"/>